<comment type="caution">
    <text evidence="1">The sequence shown here is derived from an EMBL/GenBank/DDBJ whole genome shotgun (WGS) entry which is preliminary data.</text>
</comment>
<name>A0A814CA85_9BILA</name>
<protein>
    <recommendedName>
        <fullName evidence="3">MULE transposase domain-containing protein</fullName>
    </recommendedName>
</protein>
<accession>A0A814CA85</accession>
<dbReference type="EMBL" id="CAJNOC010002567">
    <property type="protein sequence ID" value="CAF0940504.1"/>
    <property type="molecule type" value="Genomic_DNA"/>
</dbReference>
<reference evidence="1" key="1">
    <citation type="submission" date="2021-02" db="EMBL/GenBank/DDBJ databases">
        <authorList>
            <person name="Nowell W R."/>
        </authorList>
    </citation>
    <scope>NUCLEOTIDE SEQUENCE</scope>
    <source>
        <strain evidence="1">Ploen Becks lab</strain>
    </source>
</reference>
<dbReference type="Proteomes" id="UP000663879">
    <property type="component" value="Unassembled WGS sequence"/>
</dbReference>
<gene>
    <name evidence="1" type="ORF">OXX778_LOCUS13402</name>
</gene>
<proteinExistence type="predicted"/>
<dbReference type="OrthoDB" id="6629273at2759"/>
<keyword evidence="2" id="KW-1185">Reference proteome</keyword>
<evidence type="ECO:0000313" key="2">
    <source>
        <dbReference type="Proteomes" id="UP000663879"/>
    </source>
</evidence>
<sequence>MYKEFLIQIKQKLNCNPLSITSDFEKAFINASSSVFTGVKVFGCFFHLKQSMWRKITDLGLKTIYNDDEKVREILKLPQSLAFIPKEDVKLAISLINSDITDPTIIDFYNYVEDVDGVKKLPCLKNLCFRLIYGM</sequence>
<dbReference type="AlphaFoldDB" id="A0A814CA85"/>
<evidence type="ECO:0008006" key="3">
    <source>
        <dbReference type="Google" id="ProtNLM"/>
    </source>
</evidence>
<evidence type="ECO:0000313" key="1">
    <source>
        <dbReference type="EMBL" id="CAF0940504.1"/>
    </source>
</evidence>
<organism evidence="1 2">
    <name type="scientific">Brachionus calyciflorus</name>
    <dbReference type="NCBI Taxonomy" id="104777"/>
    <lineage>
        <taxon>Eukaryota</taxon>
        <taxon>Metazoa</taxon>
        <taxon>Spiralia</taxon>
        <taxon>Gnathifera</taxon>
        <taxon>Rotifera</taxon>
        <taxon>Eurotatoria</taxon>
        <taxon>Monogononta</taxon>
        <taxon>Pseudotrocha</taxon>
        <taxon>Ploima</taxon>
        <taxon>Brachionidae</taxon>
        <taxon>Brachionus</taxon>
    </lineage>
</organism>